<proteinExistence type="predicted"/>
<evidence type="ECO:0000256" key="1">
    <source>
        <dbReference type="SAM" id="MobiDB-lite"/>
    </source>
</evidence>
<evidence type="ECO:0000313" key="3">
    <source>
        <dbReference type="Proteomes" id="UP000198211"/>
    </source>
</evidence>
<feature type="compositionally biased region" description="Acidic residues" evidence="1">
    <location>
        <begin position="83"/>
        <end position="97"/>
    </location>
</feature>
<feature type="compositionally biased region" description="Basic and acidic residues" evidence="1">
    <location>
        <begin position="35"/>
        <end position="58"/>
    </location>
</feature>
<comment type="caution">
    <text evidence="2">The sequence shown here is derived from an EMBL/GenBank/DDBJ whole genome shotgun (WGS) entry which is preliminary data.</text>
</comment>
<organism evidence="2 3">
    <name type="scientific">Phytophthora megakarya</name>
    <dbReference type="NCBI Taxonomy" id="4795"/>
    <lineage>
        <taxon>Eukaryota</taxon>
        <taxon>Sar</taxon>
        <taxon>Stramenopiles</taxon>
        <taxon>Oomycota</taxon>
        <taxon>Peronosporomycetes</taxon>
        <taxon>Peronosporales</taxon>
        <taxon>Peronosporaceae</taxon>
        <taxon>Phytophthora</taxon>
    </lineage>
</organism>
<feature type="compositionally biased region" description="Polar residues" evidence="1">
    <location>
        <begin position="10"/>
        <end position="26"/>
    </location>
</feature>
<dbReference type="AlphaFoldDB" id="A0A225VF39"/>
<accession>A0A225VF39</accession>
<evidence type="ECO:0000313" key="2">
    <source>
        <dbReference type="EMBL" id="OWZ03407.1"/>
    </source>
</evidence>
<name>A0A225VF39_9STRA</name>
<protein>
    <submittedName>
        <fullName evidence="2">Uncharacterized protein</fullName>
    </submittedName>
</protein>
<dbReference type="Proteomes" id="UP000198211">
    <property type="component" value="Unassembled WGS sequence"/>
</dbReference>
<gene>
    <name evidence="2" type="ORF">PHMEG_00024869</name>
</gene>
<sequence>MHDLEDIVSDIQQVETRLTRHNSGQYSRRRRHKDSHNYHGRSDSRNRSHEKSRSEPHLISELQTRTSLEDTIEYTDEHHNEYGDGDDDDEDVNPVDY</sequence>
<keyword evidence="3" id="KW-1185">Reference proteome</keyword>
<feature type="region of interest" description="Disordered" evidence="1">
    <location>
        <begin position="1"/>
        <end position="97"/>
    </location>
</feature>
<reference evidence="3" key="1">
    <citation type="submission" date="2017-03" db="EMBL/GenBank/DDBJ databases">
        <title>Phytopthora megakarya and P. palmivora, two closely related causual agents of cacao black pod achieved similar genome size and gene model numbers by different mechanisms.</title>
        <authorList>
            <person name="Ali S."/>
            <person name="Shao J."/>
            <person name="Larry D.J."/>
            <person name="Kronmiller B."/>
            <person name="Shen D."/>
            <person name="Strem M.D."/>
            <person name="Melnick R.L."/>
            <person name="Guiltinan M.J."/>
            <person name="Tyler B.M."/>
            <person name="Meinhardt L.W."/>
            <person name="Bailey B.A."/>
        </authorList>
    </citation>
    <scope>NUCLEOTIDE SEQUENCE [LARGE SCALE GENOMIC DNA]</scope>
    <source>
        <strain evidence="3">zdho120</strain>
    </source>
</reference>
<dbReference type="EMBL" id="NBNE01005540">
    <property type="protein sequence ID" value="OWZ03407.1"/>
    <property type="molecule type" value="Genomic_DNA"/>
</dbReference>